<keyword evidence="2" id="KW-0238">DNA-binding</keyword>
<protein>
    <submittedName>
        <fullName evidence="5">GntR family transcriptional regulator</fullName>
    </submittedName>
</protein>
<reference evidence="5 7" key="1">
    <citation type="submission" date="2019-02" db="EMBL/GenBank/DDBJ databases">
        <title>Pedobacter sp. RP-3-8 sp. nov., isolated from Arctic soil.</title>
        <authorList>
            <person name="Dahal R.H."/>
        </authorList>
    </citation>
    <scope>NUCLEOTIDE SEQUENCE [LARGE SCALE GENOMIC DNA]</scope>
    <source>
        <strain evidence="5 7">RP-3-8</strain>
    </source>
</reference>
<dbReference type="OrthoDB" id="9781630at2"/>
<dbReference type="SMART" id="SM00345">
    <property type="entry name" value="HTH_GNTR"/>
    <property type="match status" value="1"/>
</dbReference>
<dbReference type="CDD" id="cd07377">
    <property type="entry name" value="WHTH_GntR"/>
    <property type="match status" value="1"/>
</dbReference>
<dbReference type="Pfam" id="PF07729">
    <property type="entry name" value="FCD"/>
    <property type="match status" value="1"/>
</dbReference>
<keyword evidence="3" id="KW-0804">Transcription</keyword>
<gene>
    <name evidence="5" type="ORF">EZ444_10840</name>
    <name evidence="6" type="ORF">FBD94_21575</name>
</gene>
<proteinExistence type="predicted"/>
<evidence type="ECO:0000313" key="8">
    <source>
        <dbReference type="Proteomes" id="UP000309594"/>
    </source>
</evidence>
<accession>A0A4U1G342</accession>
<dbReference type="Gene3D" id="1.10.10.10">
    <property type="entry name" value="Winged helix-like DNA-binding domain superfamily/Winged helix DNA-binding domain"/>
    <property type="match status" value="1"/>
</dbReference>
<dbReference type="InterPro" id="IPR000524">
    <property type="entry name" value="Tscrpt_reg_HTH_GntR"/>
</dbReference>
<dbReference type="InterPro" id="IPR036390">
    <property type="entry name" value="WH_DNA-bd_sf"/>
</dbReference>
<reference evidence="6 8" key="2">
    <citation type="submission" date="2019-04" db="EMBL/GenBank/DDBJ databases">
        <title>Pedobacter sp. RP-1-16 sp. nov., isolated from Arctic soil.</title>
        <authorList>
            <person name="Dahal R.H."/>
            <person name="Kim D.-U."/>
        </authorList>
    </citation>
    <scope>NUCLEOTIDE SEQUENCE [LARGE SCALE GENOMIC DNA]</scope>
    <source>
        <strain evidence="6 8">RP-1-16</strain>
    </source>
</reference>
<sequence length="227" mass="26112">MKDKLQSDSLSELANPTYSRVREKLREDILSGYFISGERLKIAELVERYKVSQMPIREALQQLQGEGLLIIEPNKGAHVRKVDRQFLESIYEIRQLIEVYLTVKCIENLKEKDLKSLNQIQKSYEAAASKEDYTTCLQLNRRFHSTIYELANNSEGLQILEKHWQLINTLRLTYGFGSRRTTEVIEEHRAILDALESRNPAAVEAAAAIHCVNAKADLLAQMSDKFK</sequence>
<dbReference type="Gene3D" id="1.20.120.530">
    <property type="entry name" value="GntR ligand-binding domain-like"/>
    <property type="match status" value="1"/>
</dbReference>
<evidence type="ECO:0000256" key="2">
    <source>
        <dbReference type="ARBA" id="ARBA00023125"/>
    </source>
</evidence>
<evidence type="ECO:0000313" key="5">
    <source>
        <dbReference type="EMBL" id="TCC96472.1"/>
    </source>
</evidence>
<evidence type="ECO:0000259" key="4">
    <source>
        <dbReference type="PROSITE" id="PS50949"/>
    </source>
</evidence>
<dbReference type="RefSeq" id="WP_131608769.1">
    <property type="nucleotide sequence ID" value="NZ_SJSM01000005.1"/>
</dbReference>
<organism evidence="5 7">
    <name type="scientific">Pedobacter hiemivivus</name>
    <dbReference type="NCBI Taxonomy" id="2530454"/>
    <lineage>
        <taxon>Bacteria</taxon>
        <taxon>Pseudomonadati</taxon>
        <taxon>Bacteroidota</taxon>
        <taxon>Sphingobacteriia</taxon>
        <taxon>Sphingobacteriales</taxon>
        <taxon>Sphingobacteriaceae</taxon>
        <taxon>Pedobacter</taxon>
    </lineage>
</organism>
<dbReference type="PANTHER" id="PTHR43537:SF5">
    <property type="entry name" value="UXU OPERON TRANSCRIPTIONAL REGULATOR"/>
    <property type="match status" value="1"/>
</dbReference>
<dbReference type="InterPro" id="IPR008920">
    <property type="entry name" value="TF_FadR/GntR_C"/>
</dbReference>
<evidence type="ECO:0000313" key="6">
    <source>
        <dbReference type="EMBL" id="TKC57219.1"/>
    </source>
</evidence>
<name>A0A4R0NBX2_9SPHI</name>
<keyword evidence="7" id="KW-1185">Reference proteome</keyword>
<dbReference type="EMBL" id="SWDX01000010">
    <property type="protein sequence ID" value="TKC57219.1"/>
    <property type="molecule type" value="Genomic_DNA"/>
</dbReference>
<dbReference type="SUPFAM" id="SSF48008">
    <property type="entry name" value="GntR ligand-binding domain-like"/>
    <property type="match status" value="1"/>
</dbReference>
<dbReference type="Proteomes" id="UP000291117">
    <property type="component" value="Unassembled WGS sequence"/>
</dbReference>
<dbReference type="SUPFAM" id="SSF46785">
    <property type="entry name" value="Winged helix' DNA-binding domain"/>
    <property type="match status" value="1"/>
</dbReference>
<dbReference type="GO" id="GO:0003677">
    <property type="term" value="F:DNA binding"/>
    <property type="evidence" value="ECO:0007669"/>
    <property type="project" value="UniProtKB-KW"/>
</dbReference>
<feature type="domain" description="HTH gntR-type" evidence="4">
    <location>
        <begin position="15"/>
        <end position="82"/>
    </location>
</feature>
<dbReference type="InterPro" id="IPR036388">
    <property type="entry name" value="WH-like_DNA-bd_sf"/>
</dbReference>
<accession>A0A4R0NBX2</accession>
<dbReference type="AlphaFoldDB" id="A0A4R0NBX2"/>
<dbReference type="SMART" id="SM00895">
    <property type="entry name" value="FCD"/>
    <property type="match status" value="1"/>
</dbReference>
<dbReference type="PANTHER" id="PTHR43537">
    <property type="entry name" value="TRANSCRIPTIONAL REGULATOR, GNTR FAMILY"/>
    <property type="match status" value="1"/>
</dbReference>
<keyword evidence="1" id="KW-0805">Transcription regulation</keyword>
<comment type="caution">
    <text evidence="5">The sequence shown here is derived from an EMBL/GenBank/DDBJ whole genome shotgun (WGS) entry which is preliminary data.</text>
</comment>
<dbReference type="InterPro" id="IPR011711">
    <property type="entry name" value="GntR_C"/>
</dbReference>
<dbReference type="Pfam" id="PF00392">
    <property type="entry name" value="GntR"/>
    <property type="match status" value="1"/>
</dbReference>
<dbReference type="Proteomes" id="UP000309594">
    <property type="component" value="Unassembled WGS sequence"/>
</dbReference>
<dbReference type="EMBL" id="SJSM01000005">
    <property type="protein sequence ID" value="TCC96472.1"/>
    <property type="molecule type" value="Genomic_DNA"/>
</dbReference>
<evidence type="ECO:0000256" key="3">
    <source>
        <dbReference type="ARBA" id="ARBA00023163"/>
    </source>
</evidence>
<evidence type="ECO:0000313" key="7">
    <source>
        <dbReference type="Proteomes" id="UP000291117"/>
    </source>
</evidence>
<dbReference type="PROSITE" id="PS50949">
    <property type="entry name" value="HTH_GNTR"/>
    <property type="match status" value="1"/>
</dbReference>
<evidence type="ECO:0000256" key="1">
    <source>
        <dbReference type="ARBA" id="ARBA00023015"/>
    </source>
</evidence>
<dbReference type="GO" id="GO:0003700">
    <property type="term" value="F:DNA-binding transcription factor activity"/>
    <property type="evidence" value="ECO:0007669"/>
    <property type="project" value="InterPro"/>
</dbReference>